<dbReference type="EMBL" id="CM031822">
    <property type="protein sequence ID" value="KAG6629979.1"/>
    <property type="molecule type" value="Genomic_DNA"/>
</dbReference>
<evidence type="ECO:0000313" key="2">
    <source>
        <dbReference type="Proteomes" id="UP000811609"/>
    </source>
</evidence>
<dbReference type="AlphaFoldDB" id="A0A8T1NEC1"/>
<sequence>MGTFGTLLLSKAPYKNGKSGVQRVLHDAYKKKETSILVRLRGGADEYAELQACIVPNDPTGKKQYMLRSIADPNYTVCFLDRTLVREEASSQSGKCTFLNCFDMGSGSRACAVKEGVRLYFNIRAAHVEKVRHSAIESTLVDALSQGMSAKDAAKQAQKEGAKVAKLVTRHCLAHMLVVSLKSKDLQRLAIL</sequence>
<comment type="caution">
    <text evidence="1">The sequence shown here is derived from an EMBL/GenBank/DDBJ whole genome shotgun (WGS) entry which is preliminary data.</text>
</comment>
<evidence type="ECO:0000313" key="1">
    <source>
        <dbReference type="EMBL" id="KAG6629979.1"/>
    </source>
</evidence>
<gene>
    <name evidence="1" type="ORF">CIPAW_14G122500</name>
</gene>
<accession>A0A8T1NEC1</accession>
<dbReference type="Proteomes" id="UP000811609">
    <property type="component" value="Chromosome 14"/>
</dbReference>
<proteinExistence type="predicted"/>
<reference evidence="1" key="1">
    <citation type="submission" date="2020-12" db="EMBL/GenBank/DDBJ databases">
        <title>WGS assembly of Carya illinoinensis cv. Pawnee.</title>
        <authorList>
            <person name="Platts A."/>
            <person name="Shu S."/>
            <person name="Wright S."/>
            <person name="Barry K."/>
            <person name="Edger P."/>
            <person name="Pires J.C."/>
            <person name="Schmutz J."/>
        </authorList>
    </citation>
    <scope>NUCLEOTIDE SEQUENCE</scope>
    <source>
        <tissue evidence="1">Leaf</tissue>
    </source>
</reference>
<dbReference type="EMBL" id="CM031822">
    <property type="protein sequence ID" value="KAG6629980.1"/>
    <property type="molecule type" value="Genomic_DNA"/>
</dbReference>
<organism evidence="1 2">
    <name type="scientific">Carya illinoinensis</name>
    <name type="common">Pecan</name>
    <dbReference type="NCBI Taxonomy" id="32201"/>
    <lineage>
        <taxon>Eukaryota</taxon>
        <taxon>Viridiplantae</taxon>
        <taxon>Streptophyta</taxon>
        <taxon>Embryophyta</taxon>
        <taxon>Tracheophyta</taxon>
        <taxon>Spermatophyta</taxon>
        <taxon>Magnoliopsida</taxon>
        <taxon>eudicotyledons</taxon>
        <taxon>Gunneridae</taxon>
        <taxon>Pentapetalae</taxon>
        <taxon>rosids</taxon>
        <taxon>fabids</taxon>
        <taxon>Fagales</taxon>
        <taxon>Juglandaceae</taxon>
        <taxon>Carya</taxon>
    </lineage>
</organism>
<protein>
    <submittedName>
        <fullName evidence="1">Uncharacterized protein</fullName>
    </submittedName>
</protein>
<dbReference type="PANTHER" id="PTHR35702">
    <property type="entry name" value="EXPRESSED PROTEIN"/>
    <property type="match status" value="1"/>
</dbReference>
<keyword evidence="2" id="KW-1185">Reference proteome</keyword>
<name>A0A8T1NEC1_CARIL</name>
<dbReference type="PANTHER" id="PTHR35702:SF1">
    <property type="entry name" value="EXPRESSED PROTEIN"/>
    <property type="match status" value="1"/>
</dbReference>